<organism evidence="2 3">
    <name type="scientific">Defluviicoccus vanus</name>
    <dbReference type="NCBI Taxonomy" id="111831"/>
    <lineage>
        <taxon>Bacteria</taxon>
        <taxon>Pseudomonadati</taxon>
        <taxon>Pseudomonadota</taxon>
        <taxon>Alphaproteobacteria</taxon>
        <taxon>Rhodospirillales</taxon>
        <taxon>Rhodospirillaceae</taxon>
        <taxon>Defluviicoccus</taxon>
    </lineage>
</organism>
<feature type="chain" id="PRO_5028969685" evidence="1">
    <location>
        <begin position="19"/>
        <end position="228"/>
    </location>
</feature>
<protein>
    <submittedName>
        <fullName evidence="2">DUF3313 family protein</fullName>
    </submittedName>
</protein>
<sequence length="228" mass="24150">MDRKVGWFAITASMLVLAACSTRSRVSEGPATDGFLSDTQALQPGGVGEPALFSTYSGVVWYSYTKMILEPATLWSGSYGGLATVPPAQRKTLANAVFSEMQFVSEQLCEMVDTPSVGTLIVNVALVEADTPDPALNAISSTKPGLRLADTIGTTPFDPVAGTFVGHAMLKTIARDATTGAVLWQTIDRRPTDAARGTPLTSWREVDLALKSWGAKFGNWLSLVGACS</sequence>
<dbReference type="KEGG" id="dvn:HQ394_12245"/>
<keyword evidence="3" id="KW-1185">Reference proteome</keyword>
<dbReference type="InterPro" id="IPR021747">
    <property type="entry name" value="DUF3313"/>
</dbReference>
<dbReference type="Pfam" id="PF11769">
    <property type="entry name" value="DUF3313"/>
    <property type="match status" value="1"/>
</dbReference>
<reference evidence="2 3" key="1">
    <citation type="submission" date="2020-05" db="EMBL/GenBank/DDBJ databases">
        <title>Complete closed genome sequence of Defluviicoccus vanus.</title>
        <authorList>
            <person name="Bessarab I."/>
            <person name="Arumugam K."/>
            <person name="Maszenan A.M."/>
            <person name="Seviour R.J."/>
            <person name="Williams R.B."/>
        </authorList>
    </citation>
    <scope>NUCLEOTIDE SEQUENCE [LARGE SCALE GENOMIC DNA]</scope>
    <source>
        <strain evidence="2 3">Ben 114</strain>
    </source>
</reference>
<keyword evidence="1" id="KW-0732">Signal</keyword>
<dbReference type="Proteomes" id="UP000516369">
    <property type="component" value="Chromosome"/>
</dbReference>
<evidence type="ECO:0000256" key="1">
    <source>
        <dbReference type="SAM" id="SignalP"/>
    </source>
</evidence>
<dbReference type="PROSITE" id="PS51257">
    <property type="entry name" value="PROKAR_LIPOPROTEIN"/>
    <property type="match status" value="1"/>
</dbReference>
<name>A0A7H1N2M2_9PROT</name>
<dbReference type="AlphaFoldDB" id="A0A7H1N2M2"/>
<proteinExistence type="predicted"/>
<feature type="signal peptide" evidence="1">
    <location>
        <begin position="1"/>
        <end position="18"/>
    </location>
</feature>
<accession>A0A7H1N2M2</accession>
<evidence type="ECO:0000313" key="3">
    <source>
        <dbReference type="Proteomes" id="UP000516369"/>
    </source>
</evidence>
<dbReference type="EMBL" id="CP053923">
    <property type="protein sequence ID" value="QNT69958.1"/>
    <property type="molecule type" value="Genomic_DNA"/>
</dbReference>
<evidence type="ECO:0000313" key="2">
    <source>
        <dbReference type="EMBL" id="QNT69958.1"/>
    </source>
</evidence>
<dbReference type="RefSeq" id="WP_190260469.1">
    <property type="nucleotide sequence ID" value="NZ_CP053923.1"/>
</dbReference>
<gene>
    <name evidence="2" type="ORF">HQ394_12245</name>
</gene>